<dbReference type="PANTHER" id="PTHR30336:SF4">
    <property type="entry name" value="ENVELOPE BIOGENESIS FACTOR ELYC"/>
    <property type="match status" value="1"/>
</dbReference>
<evidence type="ECO:0000259" key="2">
    <source>
        <dbReference type="Pfam" id="PF02698"/>
    </source>
</evidence>
<dbReference type="InterPro" id="IPR003848">
    <property type="entry name" value="DUF218"/>
</dbReference>
<dbReference type="HOGENOM" id="CLU_051474_2_2_9"/>
<feature type="transmembrane region" description="Helical" evidence="1">
    <location>
        <begin position="58"/>
        <end position="83"/>
    </location>
</feature>
<dbReference type="CDD" id="cd06259">
    <property type="entry name" value="YdcF-like"/>
    <property type="match status" value="1"/>
</dbReference>
<feature type="transmembrane region" description="Helical" evidence="1">
    <location>
        <begin position="29"/>
        <end position="46"/>
    </location>
</feature>
<proteinExistence type="predicted"/>
<evidence type="ECO:0000313" key="4">
    <source>
        <dbReference type="Proteomes" id="UP000003527"/>
    </source>
</evidence>
<keyword evidence="1" id="KW-0472">Membrane</keyword>
<comment type="caution">
    <text evidence="3">The sequence shown here is derived from an EMBL/GenBank/DDBJ whole genome shotgun (WGS) entry which is preliminary data.</text>
</comment>
<dbReference type="GO" id="GO:0005886">
    <property type="term" value="C:plasma membrane"/>
    <property type="evidence" value="ECO:0007669"/>
    <property type="project" value="TreeGrafter"/>
</dbReference>
<organism evidence="3 4">
    <name type="scientific">Oribacterium asaccharolyticum ACB7</name>
    <dbReference type="NCBI Taxonomy" id="796944"/>
    <lineage>
        <taxon>Bacteria</taxon>
        <taxon>Bacillati</taxon>
        <taxon>Bacillota</taxon>
        <taxon>Clostridia</taxon>
        <taxon>Lachnospirales</taxon>
        <taxon>Lachnospiraceae</taxon>
        <taxon>Oribacterium</taxon>
    </lineage>
</organism>
<dbReference type="Proteomes" id="UP000003527">
    <property type="component" value="Unassembled WGS sequence"/>
</dbReference>
<dbReference type="RefSeq" id="WP_009536803.1">
    <property type="nucleotide sequence ID" value="NZ_JH414504.1"/>
</dbReference>
<accession>G9WVQ4</accession>
<dbReference type="AlphaFoldDB" id="G9WVQ4"/>
<name>G9WVQ4_9FIRM</name>
<dbReference type="PATRIC" id="fig|796944.3.peg.1721"/>
<dbReference type="Pfam" id="PF02698">
    <property type="entry name" value="DUF218"/>
    <property type="match status" value="1"/>
</dbReference>
<evidence type="ECO:0000256" key="1">
    <source>
        <dbReference type="SAM" id="Phobius"/>
    </source>
</evidence>
<reference evidence="3 4" key="1">
    <citation type="submission" date="2011-08" db="EMBL/GenBank/DDBJ databases">
        <title>The Genome Sequence of Oribacterium sp. ACB7.</title>
        <authorList>
            <consortium name="The Broad Institute Genome Sequencing Platform"/>
            <person name="Earl A."/>
            <person name="Ward D."/>
            <person name="Feldgarden M."/>
            <person name="Gevers D."/>
            <person name="Sizova M."/>
            <person name="Hazen A."/>
            <person name="Epstein S."/>
            <person name="Young S.K."/>
            <person name="Zeng Q."/>
            <person name="Gargeya S."/>
            <person name="Fitzgerald M."/>
            <person name="Haas B."/>
            <person name="Abouelleil A."/>
            <person name="Alvarado L."/>
            <person name="Arachchi H.M."/>
            <person name="Berlin A."/>
            <person name="Brown A."/>
            <person name="Chapman S.B."/>
            <person name="Chen Z."/>
            <person name="Dunbar C."/>
            <person name="Freedman E."/>
            <person name="Gearin G."/>
            <person name="Gellesch M."/>
            <person name="Goldberg J."/>
            <person name="Griggs A."/>
            <person name="Gujja S."/>
            <person name="Heiman D."/>
            <person name="Howarth C."/>
            <person name="Larson L."/>
            <person name="Lui A."/>
            <person name="MacDonald P.J.P."/>
            <person name="Montmayeur A."/>
            <person name="Murphy C."/>
            <person name="Neiman D."/>
            <person name="Pearson M."/>
            <person name="Priest M."/>
            <person name="Roberts A."/>
            <person name="Saif S."/>
            <person name="Shea T."/>
            <person name="Shenoy N."/>
            <person name="Sisk P."/>
            <person name="Stolte C."/>
            <person name="Sykes S."/>
            <person name="Wortman J."/>
            <person name="Nusbaum C."/>
            <person name="Birren B."/>
        </authorList>
    </citation>
    <scope>NUCLEOTIDE SEQUENCE [LARGE SCALE GENOMIC DNA]</scope>
    <source>
        <strain evidence="3 4">ACB7</strain>
    </source>
</reference>
<keyword evidence="1" id="KW-0812">Transmembrane</keyword>
<keyword evidence="1" id="KW-1133">Transmembrane helix</keyword>
<dbReference type="GO" id="GO:0000270">
    <property type="term" value="P:peptidoglycan metabolic process"/>
    <property type="evidence" value="ECO:0007669"/>
    <property type="project" value="TreeGrafter"/>
</dbReference>
<dbReference type="PANTHER" id="PTHR30336">
    <property type="entry name" value="INNER MEMBRANE PROTEIN, PROBABLE PERMEASE"/>
    <property type="match status" value="1"/>
</dbReference>
<keyword evidence="4" id="KW-1185">Reference proteome</keyword>
<sequence>MLILFLLMGIASFLYFAFLWTTTALSDIWIWLIIGLLHLFLSFLFRKKAKWKRNSLLFRAKVFCLSTYCIFIVLFFALCFFLSRYKFGKAENNLDYVLVLGCELEDNRPSQTLKKRLELAANYAEDNPNTRFILVGGRGKYSASAESSVMYHALLRSGISGDRLLMEFYSKNTKEKIQFGLNSIAEWREELYFQDMEVQREKGLNFQDEEYSYIKEDVLEWEDRPPHVGILSSQYQLFHCMAFAKEEQEYYFVTMSAEEPLYLIPHYYTREVLSVLLGRLFHQI</sequence>
<protein>
    <recommendedName>
        <fullName evidence="2">DUF218 domain-containing protein</fullName>
    </recommendedName>
</protein>
<dbReference type="EMBL" id="AFZD01000017">
    <property type="protein sequence ID" value="EHL11655.1"/>
    <property type="molecule type" value="Genomic_DNA"/>
</dbReference>
<dbReference type="GO" id="GO:0043164">
    <property type="term" value="P:Gram-negative-bacterium-type cell wall biogenesis"/>
    <property type="evidence" value="ECO:0007669"/>
    <property type="project" value="TreeGrafter"/>
</dbReference>
<evidence type="ECO:0000313" key="3">
    <source>
        <dbReference type="EMBL" id="EHL11655.1"/>
    </source>
</evidence>
<feature type="domain" description="DUF218" evidence="2">
    <location>
        <begin position="95"/>
        <end position="179"/>
    </location>
</feature>
<dbReference type="InterPro" id="IPR051599">
    <property type="entry name" value="Cell_Envelope_Assoc"/>
</dbReference>
<gene>
    <name evidence="3" type="ORF">HMPREF9624_00988</name>
</gene>